<protein>
    <recommendedName>
        <fullName evidence="3">Ricin B lectin domain-containing protein</fullName>
    </recommendedName>
</protein>
<dbReference type="Proteomes" id="UP000053424">
    <property type="component" value="Unassembled WGS sequence"/>
</dbReference>
<sequence length="153" mass="17516">MAEPEIKLPSDQYYIRNGELFAGRNHREDRSLLPKRVNCPTDGDLELWDLEQLPNGRYRLEARGSPTGARNNLLYAFLIDPSKAEEWIITKRKVDRNRSLYTIEKADKTAGWVKQTGTEGPQIAVLPLRVIETPDGTPQFFPNALWNIQPLVN</sequence>
<dbReference type="Gene3D" id="2.80.10.50">
    <property type="match status" value="1"/>
</dbReference>
<organism evidence="1 2">
    <name type="scientific">Hebeloma cylindrosporum</name>
    <dbReference type="NCBI Taxonomy" id="76867"/>
    <lineage>
        <taxon>Eukaryota</taxon>
        <taxon>Fungi</taxon>
        <taxon>Dikarya</taxon>
        <taxon>Basidiomycota</taxon>
        <taxon>Agaricomycotina</taxon>
        <taxon>Agaricomycetes</taxon>
        <taxon>Agaricomycetidae</taxon>
        <taxon>Agaricales</taxon>
        <taxon>Agaricineae</taxon>
        <taxon>Hymenogastraceae</taxon>
        <taxon>Hebeloma</taxon>
    </lineage>
</organism>
<gene>
    <name evidence="1" type="ORF">M413DRAFT_11342</name>
</gene>
<dbReference type="GO" id="GO:0004867">
    <property type="term" value="F:serine-type endopeptidase inhibitor activity"/>
    <property type="evidence" value="ECO:0007669"/>
    <property type="project" value="InterPro"/>
</dbReference>
<dbReference type="CDD" id="cd23428">
    <property type="entry name" value="beta-trefoil_Ricin_SPI"/>
    <property type="match status" value="1"/>
</dbReference>
<evidence type="ECO:0000313" key="2">
    <source>
        <dbReference type="Proteomes" id="UP000053424"/>
    </source>
</evidence>
<name>A0A0C3CC52_HEBCY</name>
<reference evidence="2" key="2">
    <citation type="submission" date="2015-01" db="EMBL/GenBank/DDBJ databases">
        <title>Evolutionary Origins and Diversification of the Mycorrhizal Mutualists.</title>
        <authorList>
            <consortium name="DOE Joint Genome Institute"/>
            <consortium name="Mycorrhizal Genomics Consortium"/>
            <person name="Kohler A."/>
            <person name="Kuo A."/>
            <person name="Nagy L.G."/>
            <person name="Floudas D."/>
            <person name="Copeland A."/>
            <person name="Barry K.W."/>
            <person name="Cichocki N."/>
            <person name="Veneault-Fourrey C."/>
            <person name="LaButti K."/>
            <person name="Lindquist E.A."/>
            <person name="Lipzen A."/>
            <person name="Lundell T."/>
            <person name="Morin E."/>
            <person name="Murat C."/>
            <person name="Riley R."/>
            <person name="Ohm R."/>
            <person name="Sun H."/>
            <person name="Tunlid A."/>
            <person name="Henrissat B."/>
            <person name="Grigoriev I.V."/>
            <person name="Hibbett D.S."/>
            <person name="Martin F."/>
        </authorList>
    </citation>
    <scope>NUCLEOTIDE SEQUENCE [LARGE SCALE GENOMIC DNA]</scope>
    <source>
        <strain evidence="2">h7</strain>
    </source>
</reference>
<dbReference type="InterPro" id="IPR031755">
    <property type="entry name" value="Inhibitor_I66"/>
</dbReference>
<dbReference type="STRING" id="686832.A0A0C3CC52"/>
<evidence type="ECO:0000313" key="1">
    <source>
        <dbReference type="EMBL" id="KIM41176.1"/>
    </source>
</evidence>
<dbReference type="Pfam" id="PF16850">
    <property type="entry name" value="Inhibitor_I66"/>
    <property type="match status" value="1"/>
</dbReference>
<evidence type="ECO:0008006" key="3">
    <source>
        <dbReference type="Google" id="ProtNLM"/>
    </source>
</evidence>
<dbReference type="EMBL" id="KN831781">
    <property type="protein sequence ID" value="KIM41176.1"/>
    <property type="molecule type" value="Genomic_DNA"/>
</dbReference>
<reference evidence="1 2" key="1">
    <citation type="submission" date="2014-04" db="EMBL/GenBank/DDBJ databases">
        <authorList>
            <consortium name="DOE Joint Genome Institute"/>
            <person name="Kuo A."/>
            <person name="Gay G."/>
            <person name="Dore J."/>
            <person name="Kohler A."/>
            <person name="Nagy L.G."/>
            <person name="Floudas D."/>
            <person name="Copeland A."/>
            <person name="Barry K.W."/>
            <person name="Cichocki N."/>
            <person name="Veneault-Fourrey C."/>
            <person name="LaButti K."/>
            <person name="Lindquist E.A."/>
            <person name="Lipzen A."/>
            <person name="Lundell T."/>
            <person name="Morin E."/>
            <person name="Murat C."/>
            <person name="Sun H."/>
            <person name="Tunlid A."/>
            <person name="Henrissat B."/>
            <person name="Grigoriev I.V."/>
            <person name="Hibbett D.S."/>
            <person name="Martin F."/>
            <person name="Nordberg H.P."/>
            <person name="Cantor M.N."/>
            <person name="Hua S.X."/>
        </authorList>
    </citation>
    <scope>NUCLEOTIDE SEQUENCE [LARGE SCALE GENOMIC DNA]</scope>
    <source>
        <strain evidence="2">h7</strain>
    </source>
</reference>
<accession>A0A0C3CC52</accession>
<dbReference type="OrthoDB" id="3439489at2759"/>
<dbReference type="AlphaFoldDB" id="A0A0C3CC52"/>
<proteinExistence type="predicted"/>
<keyword evidence="2" id="KW-1185">Reference proteome</keyword>
<dbReference type="HOGENOM" id="CLU_115968_3_0_1"/>